<evidence type="ECO:0000313" key="16">
    <source>
        <dbReference type="EMBL" id="TKV59177.1"/>
    </source>
</evidence>
<evidence type="ECO:0000256" key="12">
    <source>
        <dbReference type="ARBA" id="ARBA00048425"/>
    </source>
</evidence>
<name>A0A4U6QFV6_9ACTN</name>
<reference evidence="16 17" key="1">
    <citation type="submission" date="2019-05" db="EMBL/GenBank/DDBJ databases">
        <title>Nakamurella sp. N5BH11, whole genome shotgun sequence.</title>
        <authorList>
            <person name="Tuo L."/>
        </authorList>
    </citation>
    <scope>NUCLEOTIDE SEQUENCE [LARGE SCALE GENOMIC DNA]</scope>
    <source>
        <strain evidence="16 17">N5BH11</strain>
    </source>
</reference>
<dbReference type="InterPro" id="IPR011810">
    <property type="entry name" value="Cya_phycin_syn"/>
</dbReference>
<dbReference type="OrthoDB" id="9803907at2"/>
<feature type="region of interest" description="Disordered" evidence="14">
    <location>
        <begin position="1"/>
        <end position="21"/>
    </location>
</feature>
<dbReference type="InterPro" id="IPR013221">
    <property type="entry name" value="Mur_ligase_cen"/>
</dbReference>
<comment type="similarity">
    <text evidence="2">In the C-terminal section; belongs to the MurCDEF family.</text>
</comment>
<evidence type="ECO:0000259" key="15">
    <source>
        <dbReference type="PROSITE" id="PS50975"/>
    </source>
</evidence>
<dbReference type="Pfam" id="PF13549">
    <property type="entry name" value="ATP-grasp_5"/>
    <property type="match status" value="1"/>
</dbReference>
<dbReference type="EC" id="6.3.2.30" evidence="4"/>
<dbReference type="InterPro" id="IPR036565">
    <property type="entry name" value="Mur-like_cat_sf"/>
</dbReference>
<dbReference type="Pfam" id="PF08245">
    <property type="entry name" value="Mur_ligase_M"/>
    <property type="match status" value="1"/>
</dbReference>
<dbReference type="InterPro" id="IPR004101">
    <property type="entry name" value="Mur_ligase_C"/>
</dbReference>
<comment type="catalytic activity">
    <reaction evidence="11">
        <text>[L-4-(L-arginin-2-N-yl)aspartate](n)-L-aspartate + L-arginine + ATP = [L-4-(L-arginin-2-N-yl)aspartate](n+1) + ADP + phosphate + H(+)</text>
        <dbReference type="Rhea" id="RHEA:23888"/>
        <dbReference type="Rhea" id="RHEA-COMP:13732"/>
        <dbReference type="Rhea" id="RHEA-COMP:13733"/>
        <dbReference type="ChEBI" id="CHEBI:15378"/>
        <dbReference type="ChEBI" id="CHEBI:30616"/>
        <dbReference type="ChEBI" id="CHEBI:32682"/>
        <dbReference type="ChEBI" id="CHEBI:43474"/>
        <dbReference type="ChEBI" id="CHEBI:137986"/>
        <dbReference type="ChEBI" id="CHEBI:137990"/>
        <dbReference type="ChEBI" id="CHEBI:456216"/>
        <dbReference type="EC" id="6.3.2.30"/>
    </reaction>
</comment>
<comment type="function">
    <text evidence="1">Catalyzes the ATP-dependent polymerization of arginine and aspartate to multi-L-arginyl-poly-L-aspartic acid (cyanophycin; a water-insoluble reserve polymer).</text>
</comment>
<feature type="domain" description="ATP-grasp" evidence="15">
    <location>
        <begin position="263"/>
        <end position="518"/>
    </location>
</feature>
<proteinExistence type="inferred from homology"/>
<evidence type="ECO:0000256" key="9">
    <source>
        <dbReference type="ARBA" id="ARBA00022840"/>
    </source>
</evidence>
<dbReference type="Proteomes" id="UP000306985">
    <property type="component" value="Unassembled WGS sequence"/>
</dbReference>
<dbReference type="SUPFAM" id="SSF56059">
    <property type="entry name" value="Glutathione synthetase ATP-binding domain-like"/>
    <property type="match status" value="1"/>
</dbReference>
<organism evidence="16 17">
    <name type="scientific">Nakamurella flava</name>
    <dbReference type="NCBI Taxonomy" id="2576308"/>
    <lineage>
        <taxon>Bacteria</taxon>
        <taxon>Bacillati</taxon>
        <taxon>Actinomycetota</taxon>
        <taxon>Actinomycetes</taxon>
        <taxon>Nakamurellales</taxon>
        <taxon>Nakamurellaceae</taxon>
        <taxon>Nakamurella</taxon>
    </lineage>
</organism>
<keyword evidence="9 13" id="KW-0067">ATP-binding</keyword>
<dbReference type="SUPFAM" id="SSF53623">
    <property type="entry name" value="MurD-like peptide ligases, catalytic domain"/>
    <property type="match status" value="1"/>
</dbReference>
<dbReference type="SUPFAM" id="SSF53244">
    <property type="entry name" value="MurD-like peptide ligases, peptide-binding domain"/>
    <property type="match status" value="1"/>
</dbReference>
<dbReference type="GO" id="GO:0071161">
    <property type="term" value="F:cyanophycin synthetase activity (L-arginine-adding)"/>
    <property type="evidence" value="ECO:0007669"/>
    <property type="project" value="UniProtKB-EC"/>
</dbReference>
<dbReference type="RefSeq" id="WP_137449774.1">
    <property type="nucleotide sequence ID" value="NZ_SZZH01000002.1"/>
</dbReference>
<evidence type="ECO:0000256" key="8">
    <source>
        <dbReference type="ARBA" id="ARBA00022741"/>
    </source>
</evidence>
<keyword evidence="8 13" id="KW-0547">Nucleotide-binding</keyword>
<dbReference type="PROSITE" id="PS50975">
    <property type="entry name" value="ATP_GRASP"/>
    <property type="match status" value="1"/>
</dbReference>
<comment type="subunit">
    <text evidence="3">Homodimer.</text>
</comment>
<dbReference type="Gene3D" id="3.90.190.20">
    <property type="entry name" value="Mur ligase, C-terminal domain"/>
    <property type="match status" value="1"/>
</dbReference>
<dbReference type="Gene3D" id="3.40.1190.10">
    <property type="entry name" value="Mur-like, catalytic domain"/>
    <property type="match status" value="1"/>
</dbReference>
<dbReference type="PANTHER" id="PTHR23135">
    <property type="entry name" value="MUR LIGASE FAMILY MEMBER"/>
    <property type="match status" value="1"/>
</dbReference>
<evidence type="ECO:0000256" key="2">
    <source>
        <dbReference type="ARBA" id="ARBA00009060"/>
    </source>
</evidence>
<evidence type="ECO:0000256" key="10">
    <source>
        <dbReference type="ARBA" id="ARBA00031353"/>
    </source>
</evidence>
<gene>
    <name evidence="16" type="primary">cphA</name>
    <name evidence="16" type="ORF">FDO65_11110</name>
</gene>
<dbReference type="PANTHER" id="PTHR23135:SF18">
    <property type="entry name" value="CYANOPHYCIN SYNTHETASE"/>
    <property type="match status" value="1"/>
</dbReference>
<dbReference type="InterPro" id="IPR044019">
    <property type="entry name" value="Cyanophycin_syn_N"/>
</dbReference>
<comment type="catalytic activity">
    <reaction evidence="12">
        <text>[L-4-(L-arginin-2-N-yl)aspartate](n) + L-aspartate + ATP = [L-4-(L-arginin-2-N-yl)aspartate](n)-L-aspartate + ADP + phosphate + H(+)</text>
        <dbReference type="Rhea" id="RHEA:13277"/>
        <dbReference type="Rhea" id="RHEA-COMP:13728"/>
        <dbReference type="Rhea" id="RHEA-COMP:13733"/>
        <dbReference type="ChEBI" id="CHEBI:15378"/>
        <dbReference type="ChEBI" id="CHEBI:29991"/>
        <dbReference type="ChEBI" id="CHEBI:30616"/>
        <dbReference type="ChEBI" id="CHEBI:43474"/>
        <dbReference type="ChEBI" id="CHEBI:137986"/>
        <dbReference type="ChEBI" id="CHEBI:137990"/>
        <dbReference type="ChEBI" id="CHEBI:456216"/>
        <dbReference type="EC" id="6.3.2.29"/>
    </reaction>
</comment>
<evidence type="ECO:0000313" key="17">
    <source>
        <dbReference type="Proteomes" id="UP000306985"/>
    </source>
</evidence>
<dbReference type="Gene3D" id="3.30.1490.20">
    <property type="entry name" value="ATP-grasp fold, A domain"/>
    <property type="match status" value="1"/>
</dbReference>
<evidence type="ECO:0000256" key="13">
    <source>
        <dbReference type="PROSITE-ProRule" id="PRU00409"/>
    </source>
</evidence>
<evidence type="ECO:0000256" key="1">
    <source>
        <dbReference type="ARBA" id="ARBA00003184"/>
    </source>
</evidence>
<dbReference type="AlphaFoldDB" id="A0A4U6QFV6"/>
<accession>A0A4U6QFV6</accession>
<dbReference type="NCBIfam" id="TIGR02068">
    <property type="entry name" value="cya_phycin_syn"/>
    <property type="match status" value="1"/>
</dbReference>
<dbReference type="EMBL" id="SZZH01000002">
    <property type="protein sequence ID" value="TKV59177.1"/>
    <property type="molecule type" value="Genomic_DNA"/>
</dbReference>
<dbReference type="GO" id="GO:0005524">
    <property type="term" value="F:ATP binding"/>
    <property type="evidence" value="ECO:0007669"/>
    <property type="project" value="UniProtKB-UniRule"/>
</dbReference>
<evidence type="ECO:0000256" key="14">
    <source>
        <dbReference type="SAM" id="MobiDB-lite"/>
    </source>
</evidence>
<dbReference type="Pfam" id="PF18921">
    <property type="entry name" value="Cyanophycin_syn"/>
    <property type="match status" value="1"/>
</dbReference>
<keyword evidence="17" id="KW-1185">Reference proteome</keyword>
<dbReference type="InterPro" id="IPR011761">
    <property type="entry name" value="ATP-grasp"/>
</dbReference>
<evidence type="ECO:0000256" key="6">
    <source>
        <dbReference type="ARBA" id="ARBA00022036"/>
    </source>
</evidence>
<evidence type="ECO:0000256" key="4">
    <source>
        <dbReference type="ARBA" id="ARBA00012968"/>
    </source>
</evidence>
<comment type="caution">
    <text evidence="16">The sequence shown here is derived from an EMBL/GenBank/DDBJ whole genome shotgun (WGS) entry which is preliminary data.</text>
</comment>
<evidence type="ECO:0000256" key="3">
    <source>
        <dbReference type="ARBA" id="ARBA00011738"/>
    </source>
</evidence>
<protein>
    <recommendedName>
        <fullName evidence="6">Cyanophycin synthetase</fullName>
        <ecNumber evidence="5">6.3.2.29</ecNumber>
        <ecNumber evidence="4">6.3.2.30</ecNumber>
    </recommendedName>
    <alternativeName>
        <fullName evidence="10">Cyanophycin synthase</fullName>
    </alternativeName>
</protein>
<sequence length="934" mass="100586">MSETSTQQRPSEDDGGSGAVIPQVEIAQTRVYRGPNYWSYEPSVHLVVDIGGLEEYPTDTLPGFTDALLAAVPGLRTHQCSRGREGGFAERLVEGTWAGHVVEHVALELQRTAGHEITRGKTRSTGQTGVYNVIYGYLDETVGTAAGRMAVRLVNSLVRAALGPDLVGAPTVDADGVSGYGEHYDFAAEHDEFLRMSQRVAFGPSTQAILDEAITRDIPWQRLNSGSLVQLGHGVNQKRIRATMTSVTSSLAVDIASDKELTNRLLAAAGLPVPASEVVRRADDAVRMARRIGYPVVLKPLDGNHGRGVAIDLRDEEAVRAAFDTAYDESRRGYVLVESFIVGKDYRVLVIGGHMVAIAERVPAHVVGDGTHTVAELVDITNADPRRGVGHEKVLTKIAVNDAAVELVRAQGYEMTDVPPLGETVKLALTGNMSTGGISIDRTFEAHPDNVDIAEEAARVVGLDIAGIDFLCPDITQPVRETGGAICEVNAAPGFRMHTHPTIGEPQYVAKPVVDLLFPPGTNARIPIVAVTGTNGKTTCSRMIATIFKGMGRKVGMTSTDGVVIDDRLVIRSDASGPRSAKMVLQNPRVDFAVFEVARGGILREGLGYGRNDVAVVLNVAPDHIGLRGIDTVEQLADVKQVIVEAVPKNGSAVLNADDPLVRNMRRACSGEVVWFSIQPDNRMIADHCRRGGKAVVLEKSELGDLIVLVHGRRRMPLAYTHLLPATFGGKAMFNVQNAMAAAAAAYCAGAHLQDIRGGLRSFSPSYYSAPGRMNMTDVRGINVIVDYCHNAPAMVALGDFVDRFFEDTQTFERPQRIGVIATAGDRRDQDMIDLGVQAAQHFDVIVVREDDRLRGRAPGETAELIAEGARRAQQEGARVRQVDVILDEIESTREAVARANPGDLVVICVDRARAVWDELQVIAGRAQAGAEDV</sequence>
<dbReference type="EC" id="6.3.2.29" evidence="5"/>
<keyword evidence="7 16" id="KW-0436">Ligase</keyword>
<dbReference type="InterPro" id="IPR036615">
    <property type="entry name" value="Mur_ligase_C_dom_sf"/>
</dbReference>
<dbReference type="InterPro" id="IPR013815">
    <property type="entry name" value="ATP_grasp_subdomain_1"/>
</dbReference>
<dbReference type="Pfam" id="PF02875">
    <property type="entry name" value="Mur_ligase_C"/>
    <property type="match status" value="1"/>
</dbReference>
<dbReference type="NCBIfam" id="NF010623">
    <property type="entry name" value="PRK14016.1"/>
    <property type="match status" value="1"/>
</dbReference>
<evidence type="ECO:0000256" key="5">
    <source>
        <dbReference type="ARBA" id="ARBA00013005"/>
    </source>
</evidence>
<dbReference type="GO" id="GO:0046872">
    <property type="term" value="F:metal ion binding"/>
    <property type="evidence" value="ECO:0007669"/>
    <property type="project" value="InterPro"/>
</dbReference>
<evidence type="ECO:0000256" key="7">
    <source>
        <dbReference type="ARBA" id="ARBA00022598"/>
    </source>
</evidence>
<dbReference type="Gene3D" id="3.30.470.20">
    <property type="entry name" value="ATP-grasp fold, B domain"/>
    <property type="match status" value="1"/>
</dbReference>
<dbReference type="GO" id="GO:0071160">
    <property type="term" value="F:cyanophycin synthetase activity (L-aspartate-adding)"/>
    <property type="evidence" value="ECO:0007669"/>
    <property type="project" value="UniProtKB-EC"/>
</dbReference>
<evidence type="ECO:0000256" key="11">
    <source>
        <dbReference type="ARBA" id="ARBA00048094"/>
    </source>
</evidence>